<keyword evidence="2" id="KW-1185">Reference proteome</keyword>
<accession>A0A0A2M0R8</accession>
<dbReference type="AlphaFoldDB" id="A0A0A2M0R8"/>
<dbReference type="RefSeq" id="WP_020212036.1">
    <property type="nucleotide sequence ID" value="NZ_JRLX01000028.1"/>
</dbReference>
<dbReference type="OrthoDB" id="799583at2"/>
<organism evidence="1 2">
    <name type="scientific">Flavobacterium rivuli WB 3.3-2 = DSM 21788</name>
    <dbReference type="NCBI Taxonomy" id="1121895"/>
    <lineage>
        <taxon>Bacteria</taxon>
        <taxon>Pseudomonadati</taxon>
        <taxon>Bacteroidota</taxon>
        <taxon>Flavobacteriia</taxon>
        <taxon>Flavobacteriales</taxon>
        <taxon>Flavobacteriaceae</taxon>
        <taxon>Flavobacterium</taxon>
    </lineage>
</organism>
<dbReference type="eggNOG" id="ENOG5033AYP">
    <property type="taxonomic scope" value="Bacteria"/>
</dbReference>
<protein>
    <submittedName>
        <fullName evidence="1">Uncharacterized protein</fullName>
    </submittedName>
</protein>
<comment type="caution">
    <text evidence="1">The sequence shown here is derived from an EMBL/GenBank/DDBJ whole genome shotgun (WGS) entry which is preliminary data.</text>
</comment>
<sequence>MLTKEKIIEAISDMPGTFSVDDLLDKIMLIQKIEIGIEQSQAGTTFSTNEAKERLGKWLR</sequence>
<evidence type="ECO:0000313" key="2">
    <source>
        <dbReference type="Proteomes" id="UP000030152"/>
    </source>
</evidence>
<gene>
    <name evidence="1" type="ORF">Q765_18140</name>
</gene>
<reference evidence="1 2" key="1">
    <citation type="submission" date="2013-09" db="EMBL/GenBank/DDBJ databases">
        <authorList>
            <person name="Zeng Z."/>
            <person name="Chen C."/>
        </authorList>
    </citation>
    <scope>NUCLEOTIDE SEQUENCE [LARGE SCALE GENOMIC DNA]</scope>
    <source>
        <strain evidence="1 2">WB 3.3-2</strain>
    </source>
</reference>
<evidence type="ECO:0000313" key="1">
    <source>
        <dbReference type="EMBL" id="KGO85063.1"/>
    </source>
</evidence>
<dbReference type="Proteomes" id="UP000030152">
    <property type="component" value="Unassembled WGS sequence"/>
</dbReference>
<dbReference type="STRING" id="1121895.GCA_000378485_00910"/>
<proteinExistence type="predicted"/>
<dbReference type="EMBL" id="JRLX01000028">
    <property type="protein sequence ID" value="KGO85063.1"/>
    <property type="molecule type" value="Genomic_DNA"/>
</dbReference>
<name>A0A0A2M0R8_9FLAO</name>